<dbReference type="EMBL" id="CP016076">
    <property type="protein sequence ID" value="APU12980.1"/>
    <property type="molecule type" value="Genomic_DNA"/>
</dbReference>
<evidence type="ECO:0000313" key="1">
    <source>
        <dbReference type="EMBL" id="APU12980.1"/>
    </source>
</evidence>
<organism evidence="1 2">
    <name type="scientific">Actinoalloteichus fjordicus</name>
    <dbReference type="NCBI Taxonomy" id="1612552"/>
    <lineage>
        <taxon>Bacteria</taxon>
        <taxon>Bacillati</taxon>
        <taxon>Actinomycetota</taxon>
        <taxon>Actinomycetes</taxon>
        <taxon>Pseudonocardiales</taxon>
        <taxon>Pseudonocardiaceae</taxon>
        <taxon>Actinoalloteichus</taxon>
    </lineage>
</organism>
<keyword evidence="2" id="KW-1185">Reference proteome</keyword>
<protein>
    <submittedName>
        <fullName evidence="1">Uncharacterized protein</fullName>
    </submittedName>
</protein>
<proteinExistence type="predicted"/>
<reference evidence="2" key="1">
    <citation type="submission" date="2016-06" db="EMBL/GenBank/DDBJ databases">
        <title>Complete genome sequence of Actinoalloteichus fjordicus DSM 46855 (=ADI127-17), type strain of the new species Actinoalloteichus fjordicus.</title>
        <authorList>
            <person name="Ruckert C."/>
            <person name="Nouioui I."/>
            <person name="Willmese J."/>
            <person name="van Wezel G."/>
            <person name="Klenk H.-P."/>
            <person name="Kalinowski J."/>
            <person name="Zotchev S.B."/>
        </authorList>
    </citation>
    <scope>NUCLEOTIDE SEQUENCE [LARGE SCALE GENOMIC DNA]</scope>
    <source>
        <strain evidence="2">ADI127-7</strain>
    </source>
</reference>
<dbReference type="Proteomes" id="UP000185511">
    <property type="component" value="Chromosome"/>
</dbReference>
<dbReference type="KEGG" id="acad:UA74_04505"/>
<name>A0AAC9PQD9_9PSEU</name>
<dbReference type="RefSeq" id="WP_075763860.1">
    <property type="nucleotide sequence ID" value="NZ_CP016076.1"/>
</dbReference>
<dbReference type="AlphaFoldDB" id="A0AAC9PQD9"/>
<sequence length="151" mass="16424">MSGIENLIQHSIERAGRAGQQGYNNRIDFGEGGTTGGTTINLAVNPDNVLHARKALLDEAARLDSVLEAVEQRLRMEPMGGDPASIDFARVVTDKLRENPDSYFNRCQQYVDNLEAGADALAETARQYGYTEDEITHSVRTAGRTLPGGTT</sequence>
<accession>A0AAC9PQD9</accession>
<gene>
    <name evidence="1" type="ORF">UA74_04505</name>
</gene>
<evidence type="ECO:0000313" key="2">
    <source>
        <dbReference type="Proteomes" id="UP000185511"/>
    </source>
</evidence>